<sequence>MWRWEGSGCLTVCLPALYSNSQPTCWEWLPENPSFLLIGNNAHAHNAGFTDWEREKQGVLKVN</sequence>
<keyword evidence="2" id="KW-1185">Reference proteome</keyword>
<accession>A0A3N4J011</accession>
<dbReference type="EMBL" id="ML120519">
    <property type="protein sequence ID" value="RPA90587.1"/>
    <property type="molecule type" value="Genomic_DNA"/>
</dbReference>
<dbReference type="Proteomes" id="UP000276215">
    <property type="component" value="Unassembled WGS sequence"/>
</dbReference>
<reference evidence="1 2" key="1">
    <citation type="journal article" date="2018" name="Nat. Ecol. Evol.">
        <title>Pezizomycetes genomes reveal the molecular basis of ectomycorrhizal truffle lifestyle.</title>
        <authorList>
            <person name="Murat C."/>
            <person name="Payen T."/>
            <person name="Noel B."/>
            <person name="Kuo A."/>
            <person name="Morin E."/>
            <person name="Chen J."/>
            <person name="Kohler A."/>
            <person name="Krizsan K."/>
            <person name="Balestrini R."/>
            <person name="Da Silva C."/>
            <person name="Montanini B."/>
            <person name="Hainaut M."/>
            <person name="Levati E."/>
            <person name="Barry K.W."/>
            <person name="Belfiori B."/>
            <person name="Cichocki N."/>
            <person name="Clum A."/>
            <person name="Dockter R.B."/>
            <person name="Fauchery L."/>
            <person name="Guy J."/>
            <person name="Iotti M."/>
            <person name="Le Tacon F."/>
            <person name="Lindquist E.A."/>
            <person name="Lipzen A."/>
            <person name="Malagnac F."/>
            <person name="Mello A."/>
            <person name="Molinier V."/>
            <person name="Miyauchi S."/>
            <person name="Poulain J."/>
            <person name="Riccioni C."/>
            <person name="Rubini A."/>
            <person name="Sitrit Y."/>
            <person name="Splivallo R."/>
            <person name="Traeger S."/>
            <person name="Wang M."/>
            <person name="Zifcakova L."/>
            <person name="Wipf D."/>
            <person name="Zambonelli A."/>
            <person name="Paolocci F."/>
            <person name="Nowrousian M."/>
            <person name="Ottonello S."/>
            <person name="Baldrian P."/>
            <person name="Spatafora J.W."/>
            <person name="Henrissat B."/>
            <person name="Nagy L.G."/>
            <person name="Aury J.M."/>
            <person name="Wincker P."/>
            <person name="Grigoriev I.V."/>
            <person name="Bonfante P."/>
            <person name="Martin F.M."/>
        </authorList>
    </citation>
    <scope>NUCLEOTIDE SEQUENCE [LARGE SCALE GENOMIC DNA]</scope>
    <source>
        <strain evidence="1 2">120613-1</strain>
    </source>
</reference>
<gene>
    <name evidence="1" type="ORF">L873DRAFT_1717142</name>
</gene>
<dbReference type="AlphaFoldDB" id="A0A3N4J011"/>
<name>A0A3N4J011_9PEZI</name>
<organism evidence="1 2">
    <name type="scientific">Choiromyces venosus 120613-1</name>
    <dbReference type="NCBI Taxonomy" id="1336337"/>
    <lineage>
        <taxon>Eukaryota</taxon>
        <taxon>Fungi</taxon>
        <taxon>Dikarya</taxon>
        <taxon>Ascomycota</taxon>
        <taxon>Pezizomycotina</taxon>
        <taxon>Pezizomycetes</taxon>
        <taxon>Pezizales</taxon>
        <taxon>Tuberaceae</taxon>
        <taxon>Choiromyces</taxon>
    </lineage>
</organism>
<evidence type="ECO:0000313" key="1">
    <source>
        <dbReference type="EMBL" id="RPA90587.1"/>
    </source>
</evidence>
<protein>
    <submittedName>
        <fullName evidence="1">Uncharacterized protein</fullName>
    </submittedName>
</protein>
<dbReference type="OrthoDB" id="5410680at2759"/>
<evidence type="ECO:0000313" key="2">
    <source>
        <dbReference type="Proteomes" id="UP000276215"/>
    </source>
</evidence>
<proteinExistence type="predicted"/>